<comment type="caution">
    <text evidence="7">The sequence shown here is derived from an EMBL/GenBank/DDBJ whole genome shotgun (WGS) entry which is preliminary data.</text>
</comment>
<evidence type="ECO:0000256" key="4">
    <source>
        <dbReference type="ARBA" id="ARBA00023163"/>
    </source>
</evidence>
<evidence type="ECO:0000256" key="2">
    <source>
        <dbReference type="ARBA" id="ARBA00023015"/>
    </source>
</evidence>
<keyword evidence="5" id="KW-0539">Nucleus</keyword>
<dbReference type="EMBL" id="JAXIOK010000006">
    <property type="protein sequence ID" value="KAK4768726.1"/>
    <property type="molecule type" value="Genomic_DNA"/>
</dbReference>
<proteinExistence type="predicted"/>
<dbReference type="InterPro" id="IPR003441">
    <property type="entry name" value="NAC-dom"/>
</dbReference>
<accession>A0AAN7KSE3</accession>
<evidence type="ECO:0000259" key="6">
    <source>
        <dbReference type="PROSITE" id="PS51005"/>
    </source>
</evidence>
<evidence type="ECO:0000313" key="8">
    <source>
        <dbReference type="Proteomes" id="UP001345219"/>
    </source>
</evidence>
<evidence type="ECO:0000256" key="5">
    <source>
        <dbReference type="ARBA" id="ARBA00023242"/>
    </source>
</evidence>
<keyword evidence="3" id="KW-0238">DNA-binding</keyword>
<dbReference type="PANTHER" id="PTHR31989">
    <property type="entry name" value="NAC DOMAIN-CONTAINING PROTEIN 82-RELATED"/>
    <property type="match status" value="1"/>
</dbReference>
<dbReference type="GO" id="GO:0006355">
    <property type="term" value="P:regulation of DNA-templated transcription"/>
    <property type="evidence" value="ECO:0007669"/>
    <property type="project" value="InterPro"/>
</dbReference>
<organism evidence="7 8">
    <name type="scientific">Trapa incisa</name>
    <dbReference type="NCBI Taxonomy" id="236973"/>
    <lineage>
        <taxon>Eukaryota</taxon>
        <taxon>Viridiplantae</taxon>
        <taxon>Streptophyta</taxon>
        <taxon>Embryophyta</taxon>
        <taxon>Tracheophyta</taxon>
        <taxon>Spermatophyta</taxon>
        <taxon>Magnoliopsida</taxon>
        <taxon>eudicotyledons</taxon>
        <taxon>Gunneridae</taxon>
        <taxon>Pentapetalae</taxon>
        <taxon>rosids</taxon>
        <taxon>malvids</taxon>
        <taxon>Myrtales</taxon>
        <taxon>Lythraceae</taxon>
        <taxon>Trapa</taxon>
    </lineage>
</organism>
<keyword evidence="4" id="KW-0804">Transcription</keyword>
<dbReference type="InterPro" id="IPR036093">
    <property type="entry name" value="NAC_dom_sf"/>
</dbReference>
<dbReference type="PROSITE" id="PS51005">
    <property type="entry name" value="NAC"/>
    <property type="match status" value="1"/>
</dbReference>
<dbReference type="SUPFAM" id="SSF101941">
    <property type="entry name" value="NAC domain"/>
    <property type="match status" value="1"/>
</dbReference>
<dbReference type="GO" id="GO:0005634">
    <property type="term" value="C:nucleus"/>
    <property type="evidence" value="ECO:0007669"/>
    <property type="project" value="UniProtKB-SubCell"/>
</dbReference>
<dbReference type="GO" id="GO:0003677">
    <property type="term" value="F:DNA binding"/>
    <property type="evidence" value="ECO:0007669"/>
    <property type="project" value="UniProtKB-KW"/>
</dbReference>
<dbReference type="Proteomes" id="UP001345219">
    <property type="component" value="Chromosome 3"/>
</dbReference>
<comment type="subcellular location">
    <subcellularLocation>
        <location evidence="1">Nucleus</location>
    </subcellularLocation>
</comment>
<name>A0AAN7KSE3_9MYRT</name>
<feature type="domain" description="NAC" evidence="6">
    <location>
        <begin position="17"/>
        <end position="169"/>
    </location>
</feature>
<dbReference type="AlphaFoldDB" id="A0AAN7KSE3"/>
<protein>
    <recommendedName>
        <fullName evidence="6">NAC domain-containing protein</fullName>
    </recommendedName>
</protein>
<keyword evidence="2" id="KW-0805">Transcription regulation</keyword>
<reference evidence="7 8" key="1">
    <citation type="journal article" date="2023" name="Hortic Res">
        <title>Pangenome of water caltrop reveals structural variations and asymmetric subgenome divergence after allopolyploidization.</title>
        <authorList>
            <person name="Zhang X."/>
            <person name="Chen Y."/>
            <person name="Wang L."/>
            <person name="Yuan Y."/>
            <person name="Fang M."/>
            <person name="Shi L."/>
            <person name="Lu R."/>
            <person name="Comes H.P."/>
            <person name="Ma Y."/>
            <person name="Chen Y."/>
            <person name="Huang G."/>
            <person name="Zhou Y."/>
            <person name="Zheng Z."/>
            <person name="Qiu Y."/>
        </authorList>
    </citation>
    <scope>NUCLEOTIDE SEQUENCE [LARGE SCALE GENOMIC DNA]</scope>
    <source>
        <tissue evidence="7">Roots</tissue>
    </source>
</reference>
<evidence type="ECO:0000256" key="1">
    <source>
        <dbReference type="ARBA" id="ARBA00004123"/>
    </source>
</evidence>
<evidence type="ECO:0000256" key="3">
    <source>
        <dbReference type="ARBA" id="ARBA00023125"/>
    </source>
</evidence>
<dbReference type="Pfam" id="PF02365">
    <property type="entry name" value="NAM"/>
    <property type="match status" value="1"/>
</dbReference>
<keyword evidence="8" id="KW-1185">Reference proteome</keyword>
<evidence type="ECO:0000313" key="7">
    <source>
        <dbReference type="EMBL" id="KAK4768726.1"/>
    </source>
</evidence>
<sequence>MDAMGATECGDQPALTCPPGYRFHPSEDQLFRFYLMNKNTDPNPEDLCNVIKELDMYGYFPPELPDAVCFPYGSGGRKRHWYCYTIRVAYRERRNRRTRGGFWRRRGGAKVVAVDGGSGENAVWGTRTRFVFYAGDSAKTAIKTDWVMSEYALADHFTASFVLCRVSVKANGGNIMTSKVMASRGINSGPEAPDLREELSINIPIDCNISIGCMPASSLNDHAIPELTCHQFHMDNQLEDHGIPEPIPEVGHQFLMDNQLDNHSIHELVPEPGAQFHVHNQVDDHVILGLVPTCSHFYMDPLNELVAILEGDYIELDDLGIQ</sequence>
<gene>
    <name evidence="7" type="ORF">SAY87_003867</name>
</gene>
<dbReference type="Gene3D" id="2.170.150.80">
    <property type="entry name" value="NAC domain"/>
    <property type="match status" value="1"/>
</dbReference>